<dbReference type="PANTHER" id="PTHR35395:SF1">
    <property type="entry name" value="DUF6536 DOMAIN-CONTAINING PROTEIN"/>
    <property type="match status" value="1"/>
</dbReference>
<evidence type="ECO:0000313" key="5">
    <source>
        <dbReference type="Proteomes" id="UP001412239"/>
    </source>
</evidence>
<name>A0A292Q7Y3_9PEZI</name>
<keyword evidence="2" id="KW-0812">Transmembrane</keyword>
<protein>
    <recommendedName>
        <fullName evidence="3">DUF6536 domain-containing protein</fullName>
    </recommendedName>
</protein>
<keyword evidence="2" id="KW-0472">Membrane</keyword>
<organism evidence="4 5">
    <name type="scientific">Tuber aestivum</name>
    <name type="common">summer truffle</name>
    <dbReference type="NCBI Taxonomy" id="59557"/>
    <lineage>
        <taxon>Eukaryota</taxon>
        <taxon>Fungi</taxon>
        <taxon>Dikarya</taxon>
        <taxon>Ascomycota</taxon>
        <taxon>Pezizomycotina</taxon>
        <taxon>Pezizomycetes</taxon>
        <taxon>Pezizales</taxon>
        <taxon>Tuberaceae</taxon>
        <taxon>Tuber</taxon>
    </lineage>
</organism>
<feature type="transmembrane region" description="Helical" evidence="2">
    <location>
        <begin position="486"/>
        <end position="505"/>
    </location>
</feature>
<reference evidence="4" key="1">
    <citation type="submission" date="2015-10" db="EMBL/GenBank/DDBJ databases">
        <authorList>
            <person name="Regsiter A."/>
            <person name="william w."/>
        </authorList>
    </citation>
    <scope>NUCLEOTIDE SEQUENCE</scope>
    <source>
        <strain evidence="4">Montdore</strain>
    </source>
</reference>
<dbReference type="InterPro" id="IPR046623">
    <property type="entry name" value="DUF6536"/>
</dbReference>
<feature type="transmembrane region" description="Helical" evidence="2">
    <location>
        <begin position="531"/>
        <end position="551"/>
    </location>
</feature>
<evidence type="ECO:0000256" key="2">
    <source>
        <dbReference type="SAM" id="Phobius"/>
    </source>
</evidence>
<feature type="domain" description="DUF6536" evidence="3">
    <location>
        <begin position="65"/>
        <end position="216"/>
    </location>
</feature>
<proteinExistence type="predicted"/>
<feature type="transmembrane region" description="Helical" evidence="2">
    <location>
        <begin position="557"/>
        <end position="580"/>
    </location>
</feature>
<feature type="non-terminal residue" evidence="4">
    <location>
        <position position="751"/>
    </location>
</feature>
<gene>
    <name evidence="4" type="ORF">GSTUAT00000859001</name>
</gene>
<evidence type="ECO:0000256" key="1">
    <source>
        <dbReference type="SAM" id="MobiDB-lite"/>
    </source>
</evidence>
<dbReference type="AlphaFoldDB" id="A0A292Q7Y3"/>
<dbReference type="PANTHER" id="PTHR35395">
    <property type="entry name" value="DUF6536 DOMAIN-CONTAINING PROTEIN"/>
    <property type="match status" value="1"/>
</dbReference>
<feature type="transmembrane region" description="Helical" evidence="2">
    <location>
        <begin position="394"/>
        <end position="418"/>
    </location>
</feature>
<evidence type="ECO:0000313" key="4">
    <source>
        <dbReference type="EMBL" id="CUS15055.1"/>
    </source>
</evidence>
<feature type="transmembrane region" description="Helical" evidence="2">
    <location>
        <begin position="68"/>
        <end position="92"/>
    </location>
</feature>
<dbReference type="Proteomes" id="UP001412239">
    <property type="component" value="Unassembled WGS sequence"/>
</dbReference>
<keyword evidence="2" id="KW-1133">Transmembrane helix</keyword>
<sequence>MSNFRRNLPKWTAVSLDDDNYGRGGRRGVGSKSSSMELLTLESESTRGWSNSFSSAWKPVWYTGWHTGVLGCAASVVLVLLINVALTIYAAANPEYKMRGGVGTLYSGDCNRSRTIGLWLHLGINALSTLLLSGSNYTQQCLAAPTRSEIDAAHMRRRWMDIGVPSVRNLFRIKLERRLLWIAIGFTSIPLHLLYNSAVYTSLAANEFVVAVVSKNHFESGAYSNMTETLVDDSEWWANSTTSGGFKGTKRFGVYSEALPLFKSVLEGYNTGAERYDDLTPSNCSKIYNTDFVSSHRNLFLITTLSSNAAHNNTLLDMISIDNERPTSSDWMCAYNLSGDTWTSRPSRFKCNPGGIASNLARGIPWQVGLHTGEEVEISGCKSERTEEKCKVQFSLGIMIVVIFCNLIKACSMIMTVVRSQEPTLVTLGDAVDSFLRFPDPTTMGMCFADRAFVNREWKSRWRAGQVRHWKLMGVQRWWTSVSKTRWITCNLFCSIVIIVAGVLLRSGMIRDGEYLETDIKSMWTRGFGKVTSVSIVSITLGNITQAILLANLPQTILSFLYLTYNSLFTCMLSGHEWSLFSHHHRTLRVTSPRPGQRSTYWLQIPYTYAIPLMILSGLLHWLTSQSLFLARVEISGPLGGEVSSTISTVGYSCIALIFVLTLGGFALLAAAGMGFRPFAAEITTVGSCSAAISAACHAWGEDSEVIVGRKVRWGDVGIEPRSGVRHLTFSSEKGVGKPTHGEAYAGTGRE</sequence>
<dbReference type="EMBL" id="LN890952">
    <property type="protein sequence ID" value="CUS15055.1"/>
    <property type="molecule type" value="Genomic_DNA"/>
</dbReference>
<keyword evidence="5" id="KW-1185">Reference proteome</keyword>
<feature type="region of interest" description="Disordered" evidence="1">
    <location>
        <begin position="732"/>
        <end position="751"/>
    </location>
</feature>
<feature type="transmembrane region" description="Helical" evidence="2">
    <location>
        <begin position="650"/>
        <end position="672"/>
    </location>
</feature>
<feature type="transmembrane region" description="Helical" evidence="2">
    <location>
        <begin position="601"/>
        <end position="623"/>
    </location>
</feature>
<evidence type="ECO:0000259" key="3">
    <source>
        <dbReference type="Pfam" id="PF20163"/>
    </source>
</evidence>
<dbReference type="Pfam" id="PF20163">
    <property type="entry name" value="DUF6536"/>
    <property type="match status" value="1"/>
</dbReference>
<accession>A0A292Q7Y3</accession>